<gene>
    <name evidence="2" type="ORF">Fmac_020153</name>
</gene>
<feature type="domain" description="Glutaredoxin" evidence="1">
    <location>
        <begin position="43"/>
        <end position="102"/>
    </location>
</feature>
<proteinExistence type="predicted"/>
<dbReference type="SUPFAM" id="SSF52833">
    <property type="entry name" value="Thioredoxin-like"/>
    <property type="match status" value="1"/>
</dbReference>
<dbReference type="Pfam" id="PF00462">
    <property type="entry name" value="Glutaredoxin"/>
    <property type="match status" value="1"/>
</dbReference>
<dbReference type="PANTHER" id="PTHR45669">
    <property type="entry name" value="GLUTAREDOXIN DOMAIN-CONTAINING CYSTEINE-RICH PROTEIN CG12206-RELATED"/>
    <property type="match status" value="1"/>
</dbReference>
<dbReference type="PROSITE" id="PS51354">
    <property type="entry name" value="GLUTAREDOXIN_2"/>
    <property type="match status" value="1"/>
</dbReference>
<protein>
    <recommendedName>
        <fullName evidence="1">Glutaredoxin domain-containing protein</fullName>
    </recommendedName>
</protein>
<keyword evidence="3" id="KW-1185">Reference proteome</keyword>
<dbReference type="EMBL" id="JBGMDY010000006">
    <property type="protein sequence ID" value="KAL2332572.1"/>
    <property type="molecule type" value="Genomic_DNA"/>
</dbReference>
<evidence type="ECO:0000313" key="3">
    <source>
        <dbReference type="Proteomes" id="UP001603857"/>
    </source>
</evidence>
<evidence type="ECO:0000259" key="1">
    <source>
        <dbReference type="Pfam" id="PF00462"/>
    </source>
</evidence>
<evidence type="ECO:0000313" key="2">
    <source>
        <dbReference type="EMBL" id="KAL2332572.1"/>
    </source>
</evidence>
<dbReference type="InterPro" id="IPR036249">
    <property type="entry name" value="Thioredoxin-like_sf"/>
</dbReference>
<dbReference type="Proteomes" id="UP001603857">
    <property type="component" value="Unassembled WGS sequence"/>
</dbReference>
<dbReference type="Gene3D" id="3.40.30.10">
    <property type="entry name" value="Glutaredoxin"/>
    <property type="match status" value="1"/>
</dbReference>
<dbReference type="InterPro" id="IPR002109">
    <property type="entry name" value="Glutaredoxin"/>
</dbReference>
<reference evidence="2 3" key="1">
    <citation type="submission" date="2024-08" db="EMBL/GenBank/DDBJ databases">
        <title>Insights into the chromosomal genome structure of Flemingia macrophylla.</title>
        <authorList>
            <person name="Ding Y."/>
            <person name="Zhao Y."/>
            <person name="Bi W."/>
            <person name="Wu M."/>
            <person name="Zhao G."/>
            <person name="Gong Y."/>
            <person name="Li W."/>
            <person name="Zhang P."/>
        </authorList>
    </citation>
    <scope>NUCLEOTIDE SEQUENCE [LARGE SCALE GENOMIC DNA]</scope>
    <source>
        <strain evidence="2">DYQJB</strain>
        <tissue evidence="2">Leaf</tissue>
    </source>
</reference>
<name>A0ABD1MA09_9FABA</name>
<accession>A0ABD1MA09</accession>
<comment type="caution">
    <text evidence="2">The sequence shown here is derived from an EMBL/GenBank/DDBJ whole genome shotgun (WGS) entry which is preliminary data.</text>
</comment>
<organism evidence="2 3">
    <name type="scientific">Flemingia macrophylla</name>
    <dbReference type="NCBI Taxonomy" id="520843"/>
    <lineage>
        <taxon>Eukaryota</taxon>
        <taxon>Viridiplantae</taxon>
        <taxon>Streptophyta</taxon>
        <taxon>Embryophyta</taxon>
        <taxon>Tracheophyta</taxon>
        <taxon>Spermatophyta</taxon>
        <taxon>Magnoliopsida</taxon>
        <taxon>eudicotyledons</taxon>
        <taxon>Gunneridae</taxon>
        <taxon>Pentapetalae</taxon>
        <taxon>rosids</taxon>
        <taxon>fabids</taxon>
        <taxon>Fabales</taxon>
        <taxon>Fabaceae</taxon>
        <taxon>Papilionoideae</taxon>
        <taxon>50 kb inversion clade</taxon>
        <taxon>NPAAA clade</taxon>
        <taxon>indigoferoid/millettioid clade</taxon>
        <taxon>Phaseoleae</taxon>
        <taxon>Flemingia</taxon>
    </lineage>
</organism>
<dbReference type="AlphaFoldDB" id="A0ABD1MA09"/>
<dbReference type="PANTHER" id="PTHR45669:SF25">
    <property type="entry name" value="GLUTAREDOXIN (GRX) FAMILY PROTEIN"/>
    <property type="match status" value="1"/>
</dbReference>
<sequence length="123" mass="14249">MRTFFLQIPLPLLPHHRLFLRSVSHLPLQPDSDRSSVVVDYTSLRVVRHTYDDCRVVRFILCGFIVALDERDVSVDKRFRQELQEILGGRRRAPLSSVFVGGLYISGVDDVRRLYDRGELHDG</sequence>